<feature type="compositionally biased region" description="Polar residues" evidence="1">
    <location>
        <begin position="245"/>
        <end position="256"/>
    </location>
</feature>
<dbReference type="Pfam" id="PF10988">
    <property type="entry name" value="DUF2807"/>
    <property type="match status" value="1"/>
</dbReference>
<comment type="caution">
    <text evidence="4">The sequence shown here is derived from an EMBL/GenBank/DDBJ whole genome shotgun (WGS) entry which is preliminary data.</text>
</comment>
<feature type="region of interest" description="Disordered" evidence="1">
    <location>
        <begin position="231"/>
        <end position="256"/>
    </location>
</feature>
<dbReference type="Proteomes" id="UP000661715">
    <property type="component" value="Unassembled WGS sequence"/>
</dbReference>
<feature type="compositionally biased region" description="Basic and acidic residues" evidence="1">
    <location>
        <begin position="234"/>
        <end position="244"/>
    </location>
</feature>
<evidence type="ECO:0000256" key="2">
    <source>
        <dbReference type="SAM" id="SignalP"/>
    </source>
</evidence>
<keyword evidence="5" id="KW-1185">Reference proteome</keyword>
<name>A0ABR7UR10_9FLAO</name>
<evidence type="ECO:0000259" key="3">
    <source>
        <dbReference type="Pfam" id="PF10988"/>
    </source>
</evidence>
<evidence type="ECO:0000313" key="5">
    <source>
        <dbReference type="Proteomes" id="UP000661715"/>
    </source>
</evidence>
<organism evidence="4 5">
    <name type="scientific">Flavobacterium pokkalii</name>
    <dbReference type="NCBI Taxonomy" id="1940408"/>
    <lineage>
        <taxon>Bacteria</taxon>
        <taxon>Pseudomonadati</taxon>
        <taxon>Bacteroidota</taxon>
        <taxon>Flavobacteriia</taxon>
        <taxon>Flavobacteriales</taxon>
        <taxon>Flavobacteriaceae</taxon>
        <taxon>Flavobacterium</taxon>
    </lineage>
</organism>
<sequence length="256" mass="27772">MKTLQFKNYFLLFLTALAMGSCMHYEKNETVKYSGSISNESRHFDESFNKINVSNAITLIIEQSDNPEVRVITNKGFHDEINTKVKNGTLYVSGSSSKTSFSFFGYKSNFTKEASTKKVIVKIPNIEELEASSASTIESRGILKGNYISLKASSAAKIDTNLEFDEINAEASSASKIHLKGLALHLETNTSSASKIEAEDLLANTIKAEASSGSKTSIHPIVSLKADASSGSKIEYDNTPKQIEKSASSGASISEK</sequence>
<reference evidence="4 5" key="1">
    <citation type="journal article" date="2020" name="Microbiol. Res.">
        <title>Flavobacterium pokkalii sp. nov., a novel plant growth promoting native rhizobacteria isolated from pokkali rice grown in coastal saline affected agricultural regions of southern India, Kerala.</title>
        <authorList>
            <person name="Menon R.R."/>
            <person name="Kumari S."/>
            <person name="Viver T."/>
            <person name="Rameshkumar N."/>
        </authorList>
    </citation>
    <scope>NUCLEOTIDE SEQUENCE [LARGE SCALE GENOMIC DNA]</scope>
    <source>
        <strain evidence="4 5">L1I52</strain>
    </source>
</reference>
<evidence type="ECO:0000313" key="4">
    <source>
        <dbReference type="EMBL" id="MBD0724822.1"/>
    </source>
</evidence>
<dbReference type="RefSeq" id="WP_188220204.1">
    <property type="nucleotide sequence ID" value="NZ_NASZ01000006.1"/>
</dbReference>
<evidence type="ECO:0000256" key="1">
    <source>
        <dbReference type="SAM" id="MobiDB-lite"/>
    </source>
</evidence>
<feature type="chain" id="PRO_5047445397" description="Putative auto-transporter adhesin head GIN domain-containing protein" evidence="2">
    <location>
        <begin position="19"/>
        <end position="256"/>
    </location>
</feature>
<feature type="domain" description="Putative auto-transporter adhesin head GIN" evidence="3">
    <location>
        <begin position="48"/>
        <end position="240"/>
    </location>
</feature>
<protein>
    <recommendedName>
        <fullName evidence="3">Putative auto-transporter adhesin head GIN domain-containing protein</fullName>
    </recommendedName>
</protein>
<accession>A0ABR7UR10</accession>
<gene>
    <name evidence="4" type="ORF">B6A10_06485</name>
</gene>
<dbReference type="Gene3D" id="2.160.20.120">
    <property type="match status" value="1"/>
</dbReference>
<proteinExistence type="predicted"/>
<keyword evidence="2" id="KW-0732">Signal</keyword>
<feature type="signal peptide" evidence="2">
    <location>
        <begin position="1"/>
        <end position="18"/>
    </location>
</feature>
<dbReference type="PROSITE" id="PS51257">
    <property type="entry name" value="PROKAR_LIPOPROTEIN"/>
    <property type="match status" value="1"/>
</dbReference>
<dbReference type="EMBL" id="NASZ01000006">
    <property type="protein sequence ID" value="MBD0724822.1"/>
    <property type="molecule type" value="Genomic_DNA"/>
</dbReference>
<dbReference type="InterPro" id="IPR021255">
    <property type="entry name" value="DUF2807"/>
</dbReference>